<dbReference type="GO" id="GO:0016787">
    <property type="term" value="F:hydrolase activity"/>
    <property type="evidence" value="ECO:0007669"/>
    <property type="project" value="UniProtKB-KW"/>
</dbReference>
<sequence length="382" mass="39298">MTAVLSEPAALLAQLVALDSVNPDLVPGGAGESATADFCAAWFAARGFEVHRLERRPGRPSVVAVARGTGGGRSLMFNGHLDTVATASFDGDALDPVVRDGRMHGRGTFDMKGGVAAMMVAAARASAAPLRGDVLVACVADEEHASAGTEEVLASFTADAAVVTEPSHLEVTVAHKGFAWFEVDVLGRAAHGSRPDLGVDAIAKAGHFLVALEGLGRALAAGPAHPLLGTGTVHASLISGGEEASSYPARCRVVVERRTVPGETREVVTAELTALLDALAATVPDFRAELRPGLHRAPFQADEGSPVVRALLHHAEQVLGHPPAVRGEPFWTDCALLDGAGIPCALFGVDGGGAHAADEHVDLASLDRLTDVLARTAADFCA</sequence>
<reference evidence="4 5" key="1">
    <citation type="submission" date="2016-10" db="EMBL/GenBank/DDBJ databases">
        <title>The Draft Genome Sequence of Actinokineospora bangkokensis 44EHWT reveals the biosynthetic pathway of antifungal compounds Thailandins with unusual extender unit butylmalonyl-CoA.</title>
        <authorList>
            <person name="Greule A."/>
            <person name="Intra B."/>
            <person name="Flemming S."/>
            <person name="Rommel M.G."/>
            <person name="Panbangred W."/>
            <person name="Bechthold A."/>
        </authorList>
    </citation>
    <scope>NUCLEOTIDE SEQUENCE [LARGE SCALE GENOMIC DNA]</scope>
    <source>
        <strain evidence="4 5">44EHW</strain>
    </source>
</reference>
<feature type="domain" description="Peptidase M20 dimerisation" evidence="3">
    <location>
        <begin position="173"/>
        <end position="280"/>
    </location>
</feature>
<dbReference type="EMBL" id="MKQR01000013">
    <property type="protein sequence ID" value="OLR93088.1"/>
    <property type="molecule type" value="Genomic_DNA"/>
</dbReference>
<dbReference type="Gene3D" id="3.30.70.360">
    <property type="match status" value="1"/>
</dbReference>
<evidence type="ECO:0000256" key="2">
    <source>
        <dbReference type="ARBA" id="ARBA00022801"/>
    </source>
</evidence>
<gene>
    <name evidence="4" type="ORF">BJP25_18285</name>
</gene>
<dbReference type="InterPro" id="IPR002933">
    <property type="entry name" value="Peptidase_M20"/>
</dbReference>
<keyword evidence="1" id="KW-0479">Metal-binding</keyword>
<organism evidence="4 5">
    <name type="scientific">Actinokineospora bangkokensis</name>
    <dbReference type="NCBI Taxonomy" id="1193682"/>
    <lineage>
        <taxon>Bacteria</taxon>
        <taxon>Bacillati</taxon>
        <taxon>Actinomycetota</taxon>
        <taxon>Actinomycetes</taxon>
        <taxon>Pseudonocardiales</taxon>
        <taxon>Pseudonocardiaceae</taxon>
        <taxon>Actinokineospora</taxon>
    </lineage>
</organism>
<dbReference type="Pfam" id="PF07687">
    <property type="entry name" value="M20_dimer"/>
    <property type="match status" value="1"/>
</dbReference>
<evidence type="ECO:0000313" key="5">
    <source>
        <dbReference type="Proteomes" id="UP000186040"/>
    </source>
</evidence>
<dbReference type="InterPro" id="IPR036264">
    <property type="entry name" value="Bact_exopeptidase_dim_dom"/>
</dbReference>
<dbReference type="SUPFAM" id="SSF53187">
    <property type="entry name" value="Zn-dependent exopeptidases"/>
    <property type="match status" value="1"/>
</dbReference>
<dbReference type="PANTHER" id="PTHR43808:SF25">
    <property type="entry name" value="PEPTIDASE M20 DIMERISATION DOMAIN-CONTAINING PROTEIN"/>
    <property type="match status" value="1"/>
</dbReference>
<dbReference type="SUPFAM" id="SSF55031">
    <property type="entry name" value="Bacterial exopeptidase dimerisation domain"/>
    <property type="match status" value="1"/>
</dbReference>
<dbReference type="Pfam" id="PF01546">
    <property type="entry name" value="Peptidase_M20"/>
    <property type="match status" value="1"/>
</dbReference>
<comment type="caution">
    <text evidence="4">The sequence shown here is derived from an EMBL/GenBank/DDBJ whole genome shotgun (WGS) entry which is preliminary data.</text>
</comment>
<accession>A0A1Q9LM28</accession>
<dbReference type="Proteomes" id="UP000186040">
    <property type="component" value="Unassembled WGS sequence"/>
</dbReference>
<evidence type="ECO:0000259" key="3">
    <source>
        <dbReference type="Pfam" id="PF07687"/>
    </source>
</evidence>
<proteinExistence type="predicted"/>
<dbReference type="InterPro" id="IPR011650">
    <property type="entry name" value="Peptidase_M20_dimer"/>
</dbReference>
<dbReference type="Gene3D" id="3.40.630.10">
    <property type="entry name" value="Zn peptidases"/>
    <property type="match status" value="1"/>
</dbReference>
<dbReference type="GO" id="GO:0046872">
    <property type="term" value="F:metal ion binding"/>
    <property type="evidence" value="ECO:0007669"/>
    <property type="project" value="UniProtKB-KW"/>
</dbReference>
<dbReference type="PANTHER" id="PTHR43808">
    <property type="entry name" value="ACETYLORNITHINE DEACETYLASE"/>
    <property type="match status" value="1"/>
</dbReference>
<dbReference type="AlphaFoldDB" id="A0A1Q9LM28"/>
<dbReference type="STRING" id="1193682.BJP25_18285"/>
<protein>
    <submittedName>
        <fullName evidence="4">Acetylornithine deacetylase</fullName>
    </submittedName>
</protein>
<evidence type="ECO:0000313" key="4">
    <source>
        <dbReference type="EMBL" id="OLR93088.1"/>
    </source>
</evidence>
<keyword evidence="2" id="KW-0378">Hydrolase</keyword>
<dbReference type="InterPro" id="IPR050072">
    <property type="entry name" value="Peptidase_M20A"/>
</dbReference>
<name>A0A1Q9LM28_9PSEU</name>
<evidence type="ECO:0000256" key="1">
    <source>
        <dbReference type="ARBA" id="ARBA00022723"/>
    </source>
</evidence>
<dbReference type="OrthoDB" id="7055905at2"/>
<keyword evidence="5" id="KW-1185">Reference proteome</keyword>